<evidence type="ECO:0000256" key="1">
    <source>
        <dbReference type="PROSITE-ProRule" id="PRU00330"/>
    </source>
</evidence>
<evidence type="ECO:0000256" key="2">
    <source>
        <dbReference type="RuleBase" id="RU003829"/>
    </source>
</evidence>
<dbReference type="RefSeq" id="XP_001305732.1">
    <property type="nucleotide sequence ID" value="XM_001305731.1"/>
</dbReference>
<evidence type="ECO:0000313" key="5">
    <source>
        <dbReference type="EMBL" id="EAX92802.1"/>
    </source>
</evidence>
<dbReference type="SMART" id="SM00182">
    <property type="entry name" value="CULLIN"/>
    <property type="match status" value="1"/>
</dbReference>
<reference evidence="5" key="2">
    <citation type="journal article" date="2007" name="Science">
        <title>Draft genome sequence of the sexually transmitted pathogen Trichomonas vaginalis.</title>
        <authorList>
            <person name="Carlton J.M."/>
            <person name="Hirt R.P."/>
            <person name="Silva J.C."/>
            <person name="Delcher A.L."/>
            <person name="Schatz M."/>
            <person name="Zhao Q."/>
            <person name="Wortman J.R."/>
            <person name="Bidwell S.L."/>
            <person name="Alsmark U.C.M."/>
            <person name="Besteiro S."/>
            <person name="Sicheritz-Ponten T."/>
            <person name="Noel C.J."/>
            <person name="Dacks J.B."/>
            <person name="Foster P.G."/>
            <person name="Simillion C."/>
            <person name="Van de Peer Y."/>
            <person name="Miranda-Saavedra D."/>
            <person name="Barton G.J."/>
            <person name="Westrop G.D."/>
            <person name="Mueller S."/>
            <person name="Dessi D."/>
            <person name="Fiori P.L."/>
            <person name="Ren Q."/>
            <person name="Paulsen I."/>
            <person name="Zhang H."/>
            <person name="Bastida-Corcuera F.D."/>
            <person name="Simoes-Barbosa A."/>
            <person name="Brown M.T."/>
            <person name="Hayes R.D."/>
            <person name="Mukherjee M."/>
            <person name="Okumura C.Y."/>
            <person name="Schneider R."/>
            <person name="Smith A.J."/>
            <person name="Vanacova S."/>
            <person name="Villalvazo M."/>
            <person name="Haas B.J."/>
            <person name="Pertea M."/>
            <person name="Feldblyum T.V."/>
            <person name="Utterback T.R."/>
            <person name="Shu C.L."/>
            <person name="Osoegawa K."/>
            <person name="de Jong P.J."/>
            <person name="Hrdy I."/>
            <person name="Horvathova L."/>
            <person name="Zubacova Z."/>
            <person name="Dolezal P."/>
            <person name="Malik S.B."/>
            <person name="Logsdon J.M. Jr."/>
            <person name="Henze K."/>
            <person name="Gupta A."/>
            <person name="Wang C.C."/>
            <person name="Dunne R.L."/>
            <person name="Upcroft J.A."/>
            <person name="Upcroft P."/>
            <person name="White O."/>
            <person name="Salzberg S.L."/>
            <person name="Tang P."/>
            <person name="Chiu C.-H."/>
            <person name="Lee Y.-S."/>
            <person name="Embley T.M."/>
            <person name="Coombs G.H."/>
            <person name="Mottram J.C."/>
            <person name="Tachezy J."/>
            <person name="Fraser-Liggett C.M."/>
            <person name="Johnson P.J."/>
        </authorList>
    </citation>
    <scope>NUCLEOTIDE SEQUENCE [LARGE SCALE GENOMIC DNA]</scope>
    <source>
        <strain evidence="5">G3</strain>
    </source>
</reference>
<dbReference type="GO" id="GO:0031461">
    <property type="term" value="C:cullin-RING ubiquitin ligase complex"/>
    <property type="evidence" value="ECO:0000318"/>
    <property type="project" value="GO_Central"/>
</dbReference>
<dbReference type="OrthoDB" id="27073at2759"/>
<proteinExistence type="inferred from homology"/>
<dbReference type="SUPFAM" id="SSF75632">
    <property type="entry name" value="Cullin homology domain"/>
    <property type="match status" value="1"/>
</dbReference>
<dbReference type="Gene3D" id="1.20.1310.10">
    <property type="entry name" value="Cullin Repeats"/>
    <property type="match status" value="1"/>
</dbReference>
<dbReference type="InterPro" id="IPR036317">
    <property type="entry name" value="Cullin_homology_sf"/>
</dbReference>
<evidence type="ECO:0000256" key="3">
    <source>
        <dbReference type="SAM" id="MobiDB-lite"/>
    </source>
</evidence>
<dbReference type="Pfam" id="PF00888">
    <property type="entry name" value="Cullin"/>
    <property type="match status" value="1"/>
</dbReference>
<dbReference type="VEuPathDB" id="TrichDB:TVAGG3_0901630"/>
<dbReference type="STRING" id="5722.A2FQM7"/>
<dbReference type="GO" id="GO:0031625">
    <property type="term" value="F:ubiquitin protein ligase binding"/>
    <property type="evidence" value="ECO:0000318"/>
    <property type="project" value="GO_Central"/>
</dbReference>
<dbReference type="GO" id="GO:0016567">
    <property type="term" value="P:protein ubiquitination"/>
    <property type="evidence" value="ECO:0000318"/>
    <property type="project" value="GO_Central"/>
</dbReference>
<dbReference type="KEGG" id="tva:4750516"/>
<dbReference type="InterPro" id="IPR045093">
    <property type="entry name" value="Cullin"/>
</dbReference>
<dbReference type="InterPro" id="IPR001373">
    <property type="entry name" value="Cullin_N"/>
</dbReference>
<name>A2FQM7_TRIV3</name>
<evidence type="ECO:0000259" key="4">
    <source>
        <dbReference type="PROSITE" id="PS50069"/>
    </source>
</evidence>
<keyword evidence="6" id="KW-1185">Reference proteome</keyword>
<sequence length="705" mass="80663">MSQGFRRQIRHDSSPLSSESDSPWSPHQLAIQNRHQQQIRHIDGTNFSQFPLQCNEHKLEFDKEWPKILQIVDSIVNEKEVVGYATASSIISELTEDSHNIPKITSYVRELLIKPTKKLIESIESANDITEVANIIKVCAKKHVLISSIFQQWEKIENITISSIIYTLLKSEISTNPSILDHVLLIVSQAFTKSRQDEKLYRQEIKRSVHYFSQIDRLSSLTDSIAKEVTSYYRCHPIDPQLGPFLFITNARRIISSETAHLSVFPPNIAIPALSAARKYIYVDYFKYSMQQIIEAVLIEKPSFISDLRSLCEDSGDASLVASLHDHLGAGIKDRVSAFIKQNQSSGVAQILELLSMLRKYRDDAGAELTQIAIQAVRETLNKSLFQVSFMIAKYTHTRIMDSLTEFTSNKNKIIELLQLLENTDVFLDYHRKFLGQRLLSNSEVPEVETQLLKDLSQFAKYGSMNPLYTMISDLEESKKDTSDFDAKKSFLFTVTTITAYSWPHYPFINANVPDDVRDAREKFVVFYKQLRKCMIRWIDPLENVTFTYKKVTFWSSTLQFLVLKTIVEHGDLKSTGIQQCYINEIANQLVKVGLIAKKGGKFVPQNFKVTKSSMKLPPLGLLIASKKKDRLEADVFQGRKESIRTSIVCTLKKFGELPFDALFEETKQAFRYPLEEGDFINFVDELISTDVIVKGTNGNYRFST</sequence>
<dbReference type="VEuPathDB" id="TrichDB:TVAG_011540"/>
<dbReference type="InterPro" id="IPR016158">
    <property type="entry name" value="Cullin_homology"/>
</dbReference>
<dbReference type="InParanoid" id="A2FQM7"/>
<protein>
    <recommendedName>
        <fullName evidence="4">Cullin family profile domain-containing protein</fullName>
    </recommendedName>
</protein>
<feature type="domain" description="Cullin family profile" evidence="4">
    <location>
        <begin position="412"/>
        <end position="530"/>
    </location>
</feature>
<accession>A2FQM7</accession>
<dbReference type="SUPFAM" id="SSF46785">
    <property type="entry name" value="Winged helix' DNA-binding domain"/>
    <property type="match status" value="1"/>
</dbReference>
<organism evidence="5 6">
    <name type="scientific">Trichomonas vaginalis (strain ATCC PRA-98 / G3)</name>
    <dbReference type="NCBI Taxonomy" id="412133"/>
    <lineage>
        <taxon>Eukaryota</taxon>
        <taxon>Metamonada</taxon>
        <taxon>Parabasalia</taxon>
        <taxon>Trichomonadida</taxon>
        <taxon>Trichomonadidae</taxon>
        <taxon>Trichomonas</taxon>
    </lineage>
</organism>
<dbReference type="AlphaFoldDB" id="A2FQM7"/>
<dbReference type="EMBL" id="DS113946">
    <property type="protein sequence ID" value="EAX92802.1"/>
    <property type="molecule type" value="Genomic_DNA"/>
</dbReference>
<dbReference type="GO" id="GO:0006511">
    <property type="term" value="P:ubiquitin-dependent protein catabolic process"/>
    <property type="evidence" value="ECO:0007669"/>
    <property type="project" value="InterPro"/>
</dbReference>
<feature type="region of interest" description="Disordered" evidence="3">
    <location>
        <begin position="1"/>
        <end position="26"/>
    </location>
</feature>
<dbReference type="PANTHER" id="PTHR11932">
    <property type="entry name" value="CULLIN"/>
    <property type="match status" value="1"/>
</dbReference>
<reference evidence="5" key="1">
    <citation type="submission" date="2006-10" db="EMBL/GenBank/DDBJ databases">
        <authorList>
            <person name="Amadeo P."/>
            <person name="Zhao Q."/>
            <person name="Wortman J."/>
            <person name="Fraser-Liggett C."/>
            <person name="Carlton J."/>
        </authorList>
    </citation>
    <scope>NUCLEOTIDE SEQUENCE</scope>
    <source>
        <strain evidence="5">G3</strain>
    </source>
</reference>
<gene>
    <name evidence="5" type="ORF">TVAG_011540</name>
</gene>
<dbReference type="InterPro" id="IPR036390">
    <property type="entry name" value="WH_DNA-bd_sf"/>
</dbReference>
<feature type="compositionally biased region" description="Low complexity" evidence="3">
    <location>
        <begin position="14"/>
        <end position="26"/>
    </location>
</feature>
<comment type="similarity">
    <text evidence="1 2">Belongs to the cullin family.</text>
</comment>
<dbReference type="PROSITE" id="PS50069">
    <property type="entry name" value="CULLIN_2"/>
    <property type="match status" value="1"/>
</dbReference>
<dbReference type="SMR" id="A2FQM7"/>
<evidence type="ECO:0000313" key="6">
    <source>
        <dbReference type="Proteomes" id="UP000001542"/>
    </source>
</evidence>
<dbReference type="Proteomes" id="UP000001542">
    <property type="component" value="Unassembled WGS sequence"/>
</dbReference>